<dbReference type="EMBL" id="AFPU01000001">
    <property type="protein sequence ID" value="EGP93537.1"/>
    <property type="molecule type" value="Genomic_DNA"/>
</dbReference>
<dbReference type="InterPro" id="IPR050832">
    <property type="entry name" value="Bact_Acetyltransf"/>
</dbReference>
<dbReference type="InterPro" id="IPR016181">
    <property type="entry name" value="Acyl_CoA_acyltransferase"/>
</dbReference>
<comment type="caution">
    <text evidence="4">The sequence shown here is derived from an EMBL/GenBank/DDBJ whole genome shotgun (WGS) entry which is preliminary data.</text>
</comment>
<reference evidence="4 5" key="1">
    <citation type="journal article" date="2011" name="J. Bacteriol.">
        <title>Genome Sequence of an Ammonia-Oxidizing Soil Archaeon, "Candidatus Nitrosoarchaeum koreensis" MY1.</title>
        <authorList>
            <person name="Kim B.K."/>
            <person name="Jung M.Y."/>
            <person name="Yu D.S."/>
            <person name="Park S.J."/>
            <person name="Oh T.K."/>
            <person name="Rhee S.K."/>
            <person name="Kim J.F."/>
        </authorList>
    </citation>
    <scope>NUCLEOTIDE SEQUENCE [LARGE SCALE GENOMIC DNA]</scope>
    <source>
        <strain evidence="4 5">MY1</strain>
    </source>
</reference>
<accession>F9CW85</accession>
<keyword evidence="2" id="KW-0012">Acyltransferase</keyword>
<evidence type="ECO:0000256" key="1">
    <source>
        <dbReference type="ARBA" id="ARBA00022679"/>
    </source>
</evidence>
<dbReference type="STRING" id="1001994.MY1_0775"/>
<dbReference type="GO" id="GO:0016747">
    <property type="term" value="F:acyltransferase activity, transferring groups other than amino-acyl groups"/>
    <property type="evidence" value="ECO:0007669"/>
    <property type="project" value="InterPro"/>
</dbReference>
<dbReference type="CDD" id="cd04301">
    <property type="entry name" value="NAT_SF"/>
    <property type="match status" value="1"/>
</dbReference>
<evidence type="ECO:0000256" key="2">
    <source>
        <dbReference type="ARBA" id="ARBA00023315"/>
    </source>
</evidence>
<sequence>MNLSIVKATETDIPIILELLYELERPTPIDDKEIKVFQNKIKDYFSDPQKIILLAKQGFKPVGLVSVIFLRRLNRVKLEMYIPELIVTKEYRNTGIGKKLIEHCVILAKKKDCYRIRLESGNQRKESHLFYKNLGFEQSSLSFSMNIR</sequence>
<proteinExistence type="predicted"/>
<dbReference type="OrthoDB" id="11996at2157"/>
<dbReference type="PATRIC" id="fig|1001994.6.peg.761"/>
<evidence type="ECO:0000259" key="3">
    <source>
        <dbReference type="PROSITE" id="PS51186"/>
    </source>
</evidence>
<dbReference type="Pfam" id="PF00583">
    <property type="entry name" value="Acetyltransf_1"/>
    <property type="match status" value="1"/>
</dbReference>
<dbReference type="Proteomes" id="UP000004440">
    <property type="component" value="Unassembled WGS sequence"/>
</dbReference>
<dbReference type="SUPFAM" id="SSF55729">
    <property type="entry name" value="Acyl-CoA N-acyltransferases (Nat)"/>
    <property type="match status" value="1"/>
</dbReference>
<organism evidence="4 5">
    <name type="scientific">Nitrosarchaeum koreense MY1</name>
    <dbReference type="NCBI Taxonomy" id="1001994"/>
    <lineage>
        <taxon>Archaea</taxon>
        <taxon>Nitrososphaerota</taxon>
        <taxon>Nitrososphaeria</taxon>
        <taxon>Nitrosopumilales</taxon>
        <taxon>Nitrosopumilaceae</taxon>
        <taxon>Nitrosarchaeum</taxon>
    </lineage>
</organism>
<dbReference type="PANTHER" id="PTHR43877">
    <property type="entry name" value="AMINOALKYLPHOSPHONATE N-ACETYLTRANSFERASE-RELATED-RELATED"/>
    <property type="match status" value="1"/>
</dbReference>
<dbReference type="RefSeq" id="WP_007550319.1">
    <property type="nucleotide sequence ID" value="NZ_AFPU01000001.1"/>
</dbReference>
<keyword evidence="5" id="KW-1185">Reference proteome</keyword>
<dbReference type="InterPro" id="IPR000182">
    <property type="entry name" value="GNAT_dom"/>
</dbReference>
<name>F9CW85_9ARCH</name>
<evidence type="ECO:0000313" key="4">
    <source>
        <dbReference type="EMBL" id="EGP93537.1"/>
    </source>
</evidence>
<protein>
    <submittedName>
        <fullName evidence="4">GCN5-related N-acetyltransferase</fullName>
    </submittedName>
</protein>
<keyword evidence="1 4" id="KW-0808">Transferase</keyword>
<dbReference type="PANTHER" id="PTHR43877:SF2">
    <property type="entry name" value="AMINOALKYLPHOSPHONATE N-ACETYLTRANSFERASE-RELATED"/>
    <property type="match status" value="1"/>
</dbReference>
<dbReference type="AlphaFoldDB" id="F9CW85"/>
<feature type="domain" description="N-acetyltransferase" evidence="3">
    <location>
        <begin position="3"/>
        <end position="148"/>
    </location>
</feature>
<evidence type="ECO:0000313" key="5">
    <source>
        <dbReference type="Proteomes" id="UP000004440"/>
    </source>
</evidence>
<dbReference type="PROSITE" id="PS51186">
    <property type="entry name" value="GNAT"/>
    <property type="match status" value="1"/>
</dbReference>
<gene>
    <name evidence="4" type="ORF">MY1_0775</name>
</gene>
<dbReference type="Gene3D" id="3.40.630.30">
    <property type="match status" value="1"/>
</dbReference>